<evidence type="ECO:0000313" key="2">
    <source>
        <dbReference type="Proteomes" id="UP000004198"/>
    </source>
</evidence>
<accession>C6Q107</accession>
<proteinExistence type="predicted"/>
<organism evidence="1 2">
    <name type="scientific">Clostridium carboxidivorans P7</name>
    <dbReference type="NCBI Taxonomy" id="536227"/>
    <lineage>
        <taxon>Bacteria</taxon>
        <taxon>Bacillati</taxon>
        <taxon>Bacillota</taxon>
        <taxon>Clostridia</taxon>
        <taxon>Eubacteriales</taxon>
        <taxon>Clostridiaceae</taxon>
        <taxon>Clostridium</taxon>
    </lineage>
</organism>
<protein>
    <submittedName>
        <fullName evidence="1">Uncharacterized protein</fullName>
    </submittedName>
</protein>
<gene>
    <name evidence="1" type="ORF">CcarbDRAFT_4724</name>
</gene>
<dbReference type="STRING" id="536227.Ccar_24230"/>
<name>C6Q107_9CLOT</name>
<reference evidence="1 2" key="1">
    <citation type="submission" date="2009-06" db="EMBL/GenBank/DDBJ databases">
        <title>The draft genome of Clostridium carboxidivorans P7.</title>
        <authorList>
            <consortium name="US DOE Joint Genome Institute (JGI-PGF)"/>
            <person name="Lucas S."/>
            <person name="Copeland A."/>
            <person name="Lapidus A."/>
            <person name="Glavina del Rio T."/>
            <person name="Tice H."/>
            <person name="Bruce D."/>
            <person name="Goodwin L."/>
            <person name="Pitluck S."/>
            <person name="Larimer F."/>
            <person name="Land M.L."/>
            <person name="Hauser L."/>
            <person name="Hemme C.L."/>
        </authorList>
    </citation>
    <scope>NUCLEOTIDE SEQUENCE [LARGE SCALE GENOMIC DNA]</scope>
    <source>
        <strain evidence="1 2">P7</strain>
    </source>
</reference>
<dbReference type="KEGG" id="cck:Ccar_24230"/>
<keyword evidence="2" id="KW-1185">Reference proteome</keyword>
<dbReference type="PATRIC" id="fig|536227.13.peg.5005"/>
<dbReference type="AlphaFoldDB" id="C6Q107"/>
<dbReference type="EMBL" id="ACVI01000127">
    <property type="protein sequence ID" value="EET84826.1"/>
    <property type="molecule type" value="Genomic_DNA"/>
</dbReference>
<evidence type="ECO:0000313" key="1">
    <source>
        <dbReference type="EMBL" id="EET84826.1"/>
    </source>
</evidence>
<dbReference type="Proteomes" id="UP000004198">
    <property type="component" value="Unassembled WGS sequence"/>
</dbReference>
<sequence length="307" mass="36464">MEKNIYEEKEFVKSDIFNRYSNHNQEQIKYLITLFKREDVDFIIKLRKDNAIAFAMTNNVQRNILTIWIYEKHLRVQVFNILDKKIYTINDFDDSFVEAVLEKFNSYCKSKKQISLYINEDVLQKTEQIALKEGKKTNDIIAELLENKIKGIYINRKHKREFLMLLKQLGIYNETAEEITINDKYRRLVSFIYLISQYQDIYKEQYGQKFYFDRNLNTLNGPINNQFNNGTDAELILNLAFIILKDKESSAALLLELLQNSISDTIKLFIIINAIKILSGRYKIVKEELVEYEKIRNDSISLDDLLK</sequence>
<comment type="caution">
    <text evidence="1">The sequence shown here is derived from an EMBL/GenBank/DDBJ whole genome shotgun (WGS) entry which is preliminary data.</text>
</comment>
<dbReference type="RefSeq" id="WP_007063609.1">
    <property type="nucleotide sequence ID" value="NZ_ACVI01000127.1"/>
</dbReference>